<evidence type="ECO:0000256" key="3">
    <source>
        <dbReference type="ARBA" id="ARBA00022692"/>
    </source>
</evidence>
<name>A0A2N5ZA10_MUIH1</name>
<dbReference type="Proteomes" id="UP000234857">
    <property type="component" value="Unassembled WGS sequence"/>
</dbReference>
<evidence type="ECO:0008006" key="9">
    <source>
        <dbReference type="Google" id="ProtNLM"/>
    </source>
</evidence>
<feature type="transmembrane region" description="Helical" evidence="6">
    <location>
        <begin position="156"/>
        <end position="178"/>
    </location>
</feature>
<keyword evidence="2" id="KW-1003">Cell membrane</keyword>
<proteinExistence type="predicted"/>
<keyword evidence="3 6" id="KW-0812">Transmembrane</keyword>
<organism evidence="7 8">
    <name type="scientific">Muiribacterium halophilum</name>
    <dbReference type="NCBI Taxonomy" id="2053465"/>
    <lineage>
        <taxon>Bacteria</taxon>
        <taxon>Candidatus Muiribacteriota</taxon>
        <taxon>Candidatus Muiribacteriia</taxon>
        <taxon>Candidatus Muiribacteriales</taxon>
        <taxon>Candidatus Muiribacteriaceae</taxon>
        <taxon>Candidatus Muiribacterium</taxon>
    </lineage>
</organism>
<feature type="transmembrane region" description="Helical" evidence="6">
    <location>
        <begin position="299"/>
        <end position="320"/>
    </location>
</feature>
<comment type="caution">
    <text evidence="7">The sequence shown here is derived from an EMBL/GenBank/DDBJ whole genome shotgun (WGS) entry which is preliminary data.</text>
</comment>
<evidence type="ECO:0000256" key="6">
    <source>
        <dbReference type="SAM" id="Phobius"/>
    </source>
</evidence>
<dbReference type="InterPro" id="IPR050833">
    <property type="entry name" value="Poly_Biosynth_Transport"/>
</dbReference>
<dbReference type="Pfam" id="PF13440">
    <property type="entry name" value="Polysacc_synt_3"/>
    <property type="match status" value="1"/>
</dbReference>
<dbReference type="PANTHER" id="PTHR30250:SF11">
    <property type="entry name" value="O-ANTIGEN TRANSPORTER-RELATED"/>
    <property type="match status" value="1"/>
</dbReference>
<dbReference type="PANTHER" id="PTHR30250">
    <property type="entry name" value="PST FAMILY PREDICTED COLANIC ACID TRANSPORTER"/>
    <property type="match status" value="1"/>
</dbReference>
<dbReference type="EMBL" id="PKTG01000138">
    <property type="protein sequence ID" value="PLX15511.1"/>
    <property type="molecule type" value="Genomic_DNA"/>
</dbReference>
<feature type="transmembrane region" description="Helical" evidence="6">
    <location>
        <begin position="184"/>
        <end position="208"/>
    </location>
</feature>
<accession>A0A2N5ZA10</accession>
<keyword evidence="5 6" id="KW-0472">Membrane</keyword>
<evidence type="ECO:0000256" key="2">
    <source>
        <dbReference type="ARBA" id="ARBA00022475"/>
    </source>
</evidence>
<dbReference type="GO" id="GO:0005886">
    <property type="term" value="C:plasma membrane"/>
    <property type="evidence" value="ECO:0007669"/>
    <property type="project" value="UniProtKB-SubCell"/>
</dbReference>
<feature type="transmembrane region" description="Helical" evidence="6">
    <location>
        <begin position="17"/>
        <end position="39"/>
    </location>
</feature>
<feature type="transmembrane region" description="Helical" evidence="6">
    <location>
        <begin position="424"/>
        <end position="442"/>
    </location>
</feature>
<dbReference type="AlphaFoldDB" id="A0A2N5ZA10"/>
<gene>
    <name evidence="7" type="ORF">C0601_12750</name>
</gene>
<feature type="transmembrane region" description="Helical" evidence="6">
    <location>
        <begin position="89"/>
        <end position="114"/>
    </location>
</feature>
<sequence>MLSFVLEKIKGKSFEELIVYIFSTFIVNFGNFFLIPFYWKKLTPTDYGIIAIVEMMGVFFPILGGLSLSSAITRFYYEWPNEEKKENTGSLWILNWFSIISIGVIFIFIIKLIFPFLFNRFEFSNMIFLGLVGMLLNSLGEFVFMTIRINRQPKIYFIFNLMKFLLNIGFGLYFVVFLNQKLRGYFLASVFTGLFFSVACILIMLKLSKPCIRSKVIKKSLDFSLPIVPSNIMGTLYSMIDKYILQNYVSLELFGIYSLSLKFVNLIGSLHNAIKLSYAPRIMKIDSKFKREMASKKIAQINFQYIMLIFLGGLFVSLFTEKVVFLIGNEKYFPVIKYVPVLVAVFVLKYIYAYFASGIILSKKTKVFWKLTGVNLILLVILSFLLIPKYQLNGIIMSKFILFLFNLILSSYVSFKLYKIHNKIFLISIMYFVLASILFGSHFINFNFYIDIVLFLLYFLLTIYFIKSSMKKS</sequence>
<feature type="transmembrane region" description="Helical" evidence="6">
    <location>
        <begin position="126"/>
        <end position="144"/>
    </location>
</feature>
<evidence type="ECO:0000256" key="5">
    <source>
        <dbReference type="ARBA" id="ARBA00023136"/>
    </source>
</evidence>
<feature type="transmembrane region" description="Helical" evidence="6">
    <location>
        <begin position="393"/>
        <end position="412"/>
    </location>
</feature>
<feature type="transmembrane region" description="Helical" evidence="6">
    <location>
        <begin position="367"/>
        <end position="387"/>
    </location>
</feature>
<comment type="subcellular location">
    <subcellularLocation>
        <location evidence="1">Cell membrane</location>
        <topology evidence="1">Multi-pass membrane protein</topology>
    </subcellularLocation>
</comment>
<feature type="transmembrane region" description="Helical" evidence="6">
    <location>
        <begin position="59"/>
        <end position="77"/>
    </location>
</feature>
<evidence type="ECO:0000313" key="8">
    <source>
        <dbReference type="Proteomes" id="UP000234857"/>
    </source>
</evidence>
<protein>
    <recommendedName>
        <fullName evidence="9">Polysaccharide biosynthesis protein C-terminal domain-containing protein</fullName>
    </recommendedName>
</protein>
<evidence type="ECO:0000313" key="7">
    <source>
        <dbReference type="EMBL" id="PLX15511.1"/>
    </source>
</evidence>
<keyword evidence="4 6" id="KW-1133">Transmembrane helix</keyword>
<feature type="transmembrane region" description="Helical" evidence="6">
    <location>
        <begin position="448"/>
        <end position="466"/>
    </location>
</feature>
<evidence type="ECO:0000256" key="4">
    <source>
        <dbReference type="ARBA" id="ARBA00022989"/>
    </source>
</evidence>
<evidence type="ECO:0000256" key="1">
    <source>
        <dbReference type="ARBA" id="ARBA00004651"/>
    </source>
</evidence>
<reference evidence="7 8" key="1">
    <citation type="submission" date="2017-11" db="EMBL/GenBank/DDBJ databases">
        <title>Genome-resolved metagenomics identifies genetic mobility, metabolic interactions, and unexpected diversity in perchlorate-reducing communities.</title>
        <authorList>
            <person name="Barnum T.P."/>
            <person name="Figueroa I.A."/>
            <person name="Carlstrom C.I."/>
            <person name="Lucas L.N."/>
            <person name="Engelbrektson A.L."/>
            <person name="Coates J.D."/>
        </authorList>
    </citation>
    <scope>NUCLEOTIDE SEQUENCE [LARGE SCALE GENOMIC DNA]</scope>
    <source>
        <strain evidence="7">BM706</strain>
    </source>
</reference>
<feature type="transmembrane region" description="Helical" evidence="6">
    <location>
        <begin position="332"/>
        <end position="355"/>
    </location>
</feature>